<sequence length="188" mass="21147">FARQQVQPTLYSYNVLRVATKDFHPRNKLGQGGFGVVYKGILSDGTTVAVKHLTKSQQGVDDFLNEVILITSVRHRNLVKLKGCCVHGTQRFLVFEYMENSNLAEALWDQQGQQTLLLDWPKRLNICVGVARGLAYLHEDSHPRIIHRDIKATNILLDKNMNAKIADFGLARLLPDDQSHISTQIAGT</sequence>
<gene>
    <name evidence="9" type="ORF">CSSPJE1EN1_LOCUS26206</name>
</gene>
<evidence type="ECO:0000256" key="6">
    <source>
        <dbReference type="PROSITE-ProRule" id="PRU10141"/>
    </source>
</evidence>
<comment type="caution">
    <text evidence="9">The sequence shown here is derived from an EMBL/GenBank/DDBJ whole genome shotgun (WGS) entry which is preliminary data.</text>
</comment>
<dbReference type="InterPro" id="IPR000719">
    <property type="entry name" value="Prot_kinase_dom"/>
</dbReference>
<keyword evidence="2" id="KW-0808">Transferase</keyword>
<dbReference type="InterPro" id="IPR001245">
    <property type="entry name" value="Ser-Thr/Tyr_kinase_cat_dom"/>
</dbReference>
<dbReference type="PROSITE" id="PS00108">
    <property type="entry name" value="PROTEIN_KINASE_ST"/>
    <property type="match status" value="1"/>
</dbReference>
<dbReference type="EMBL" id="CAXAQS010000250">
    <property type="protein sequence ID" value="CAK9250828.1"/>
    <property type="molecule type" value="Genomic_DNA"/>
</dbReference>
<dbReference type="SUPFAM" id="SSF56112">
    <property type="entry name" value="Protein kinase-like (PK-like)"/>
    <property type="match status" value="1"/>
</dbReference>
<dbReference type="PANTHER" id="PTHR47973">
    <property type="entry name" value="CYSTEINE-RICH RECEPTOR-LIKE PROTEIN KINASE 3"/>
    <property type="match status" value="1"/>
</dbReference>
<dbReference type="Proteomes" id="UP001497444">
    <property type="component" value="Unassembled WGS sequence"/>
</dbReference>
<evidence type="ECO:0000313" key="9">
    <source>
        <dbReference type="EMBL" id="CAK9250828.1"/>
    </source>
</evidence>
<keyword evidence="3 6" id="KW-0547">Nucleotide-binding</keyword>
<evidence type="ECO:0000256" key="4">
    <source>
        <dbReference type="ARBA" id="ARBA00022777"/>
    </source>
</evidence>
<feature type="non-terminal residue" evidence="9">
    <location>
        <position position="1"/>
    </location>
</feature>
<keyword evidence="4" id="KW-0418">Kinase</keyword>
<proteinExistence type="inferred from homology"/>
<keyword evidence="10" id="KW-1185">Reference proteome</keyword>
<evidence type="ECO:0000313" key="10">
    <source>
        <dbReference type="Proteomes" id="UP001497444"/>
    </source>
</evidence>
<evidence type="ECO:0000259" key="8">
    <source>
        <dbReference type="PROSITE" id="PS50011"/>
    </source>
</evidence>
<evidence type="ECO:0000256" key="1">
    <source>
        <dbReference type="ARBA" id="ARBA00022527"/>
    </source>
</evidence>
<feature type="non-terminal residue" evidence="9">
    <location>
        <position position="188"/>
    </location>
</feature>
<dbReference type="InterPro" id="IPR008271">
    <property type="entry name" value="Ser/Thr_kinase_AS"/>
</dbReference>
<comment type="similarity">
    <text evidence="7">Belongs to the protein kinase superfamily.</text>
</comment>
<dbReference type="InterPro" id="IPR011009">
    <property type="entry name" value="Kinase-like_dom_sf"/>
</dbReference>
<accession>A0ABP0VA63</accession>
<organism evidence="9 10">
    <name type="scientific">Sphagnum jensenii</name>
    <dbReference type="NCBI Taxonomy" id="128206"/>
    <lineage>
        <taxon>Eukaryota</taxon>
        <taxon>Viridiplantae</taxon>
        <taxon>Streptophyta</taxon>
        <taxon>Embryophyta</taxon>
        <taxon>Bryophyta</taxon>
        <taxon>Sphagnophytina</taxon>
        <taxon>Sphagnopsida</taxon>
        <taxon>Sphagnales</taxon>
        <taxon>Sphagnaceae</taxon>
        <taxon>Sphagnum</taxon>
    </lineage>
</organism>
<dbReference type="InterPro" id="IPR017441">
    <property type="entry name" value="Protein_kinase_ATP_BS"/>
</dbReference>
<evidence type="ECO:0000256" key="7">
    <source>
        <dbReference type="RuleBase" id="RU000304"/>
    </source>
</evidence>
<dbReference type="PROSITE" id="PS00107">
    <property type="entry name" value="PROTEIN_KINASE_ATP"/>
    <property type="match status" value="1"/>
</dbReference>
<dbReference type="PROSITE" id="PS50011">
    <property type="entry name" value="PROTEIN_KINASE_DOM"/>
    <property type="match status" value="1"/>
</dbReference>
<dbReference type="Gene3D" id="1.10.510.10">
    <property type="entry name" value="Transferase(Phosphotransferase) domain 1"/>
    <property type="match status" value="1"/>
</dbReference>
<dbReference type="SMART" id="SM00220">
    <property type="entry name" value="S_TKc"/>
    <property type="match status" value="1"/>
</dbReference>
<protein>
    <recommendedName>
        <fullName evidence="8">Protein kinase domain-containing protein</fullName>
    </recommendedName>
</protein>
<reference evidence="9" key="1">
    <citation type="submission" date="2024-02" db="EMBL/GenBank/DDBJ databases">
        <authorList>
            <consortium name="ELIXIR-Norway"/>
            <consortium name="Elixir Norway"/>
        </authorList>
    </citation>
    <scope>NUCLEOTIDE SEQUENCE</scope>
</reference>
<dbReference type="InterPro" id="IPR052059">
    <property type="entry name" value="CR_Ser/Thr_kinase"/>
</dbReference>
<evidence type="ECO:0000256" key="2">
    <source>
        <dbReference type="ARBA" id="ARBA00022679"/>
    </source>
</evidence>
<evidence type="ECO:0000256" key="3">
    <source>
        <dbReference type="ARBA" id="ARBA00022741"/>
    </source>
</evidence>
<feature type="domain" description="Protein kinase" evidence="8">
    <location>
        <begin position="23"/>
        <end position="188"/>
    </location>
</feature>
<keyword evidence="1 7" id="KW-0723">Serine/threonine-protein kinase</keyword>
<feature type="binding site" evidence="6">
    <location>
        <position position="51"/>
    </location>
    <ligand>
        <name>ATP</name>
        <dbReference type="ChEBI" id="CHEBI:30616"/>
    </ligand>
</feature>
<evidence type="ECO:0000256" key="5">
    <source>
        <dbReference type="ARBA" id="ARBA00022840"/>
    </source>
</evidence>
<name>A0ABP0VA63_9BRYO</name>
<keyword evidence="5 6" id="KW-0067">ATP-binding</keyword>
<dbReference type="Gene3D" id="3.30.200.20">
    <property type="entry name" value="Phosphorylase Kinase, domain 1"/>
    <property type="match status" value="1"/>
</dbReference>
<dbReference type="Pfam" id="PF07714">
    <property type="entry name" value="PK_Tyr_Ser-Thr"/>
    <property type="match status" value="1"/>
</dbReference>